<keyword evidence="3 6" id="KW-0812">Transmembrane</keyword>
<keyword evidence="5 6" id="KW-0472">Membrane</keyword>
<evidence type="ECO:0000313" key="7">
    <source>
        <dbReference type="EMBL" id="BAQ69863.1"/>
    </source>
</evidence>
<organism evidence="7 8">
    <name type="scientific">Rhodovulum sulfidophilum</name>
    <name type="common">Rhodobacter sulfidophilus</name>
    <dbReference type="NCBI Taxonomy" id="35806"/>
    <lineage>
        <taxon>Bacteria</taxon>
        <taxon>Pseudomonadati</taxon>
        <taxon>Pseudomonadota</taxon>
        <taxon>Alphaproteobacteria</taxon>
        <taxon>Rhodobacterales</taxon>
        <taxon>Paracoccaceae</taxon>
        <taxon>Rhodovulum</taxon>
    </lineage>
</organism>
<evidence type="ECO:0000313" key="8">
    <source>
        <dbReference type="Proteomes" id="UP000064912"/>
    </source>
</evidence>
<feature type="transmembrane region" description="Helical" evidence="6">
    <location>
        <begin position="99"/>
        <end position="121"/>
    </location>
</feature>
<protein>
    <submittedName>
        <fullName evidence="7">Permease, YjgP/YjgQ family</fullName>
    </submittedName>
</protein>
<dbReference type="NCBIfam" id="TIGR04408">
    <property type="entry name" value="LptG_lptG"/>
    <property type="match status" value="1"/>
</dbReference>
<sequence length="366" mass="39464">MTLHFYIARKFTLYLLGILGIFGAIMALIGMVEELRDFDLGQIGVGGALHLALLKVPGDLYTILPMVTVMATVALFLALARSSELVVARASGRSAMRSLVAPVAVALGYGVIAVAIFNPIIAATSREYDSVSSGYKGQEASLLSVSSEGLWLRQGSLSGQTVIRAARADARATRFYDVSFLAFDAEGNPAWRIEAEEARLRPQGWDIRNAKRWSFGDGIDNPEARAVVSPQLVLPSDLTLARIRDSFARPAEVAIWDLPTFISGLERAGFSALPQRVWFQMELAMPAVMAAMVLLGAAFTMRHVRFGRTGTMVMMALGLGLGLFFLRNFAQVLGENGQIPVALAAWSPPLAGILLSLGLLLHLEDG</sequence>
<proteinExistence type="predicted"/>
<evidence type="ECO:0000256" key="4">
    <source>
        <dbReference type="ARBA" id="ARBA00022989"/>
    </source>
</evidence>
<dbReference type="PANTHER" id="PTHR33529:SF2">
    <property type="entry name" value="LIPOPOLYSACCHARIDE EXPORT SYSTEM PERMEASE PROTEIN LPTG"/>
    <property type="match status" value="1"/>
</dbReference>
<dbReference type="GO" id="GO:0055085">
    <property type="term" value="P:transmembrane transport"/>
    <property type="evidence" value="ECO:0007669"/>
    <property type="project" value="InterPro"/>
</dbReference>
<dbReference type="Proteomes" id="UP000064912">
    <property type="component" value="Chromosome"/>
</dbReference>
<feature type="transmembrane region" description="Helical" evidence="6">
    <location>
        <begin position="339"/>
        <end position="361"/>
    </location>
</feature>
<dbReference type="GO" id="GO:0015920">
    <property type="term" value="P:lipopolysaccharide transport"/>
    <property type="evidence" value="ECO:0007669"/>
    <property type="project" value="TreeGrafter"/>
</dbReference>
<feature type="transmembrane region" description="Helical" evidence="6">
    <location>
        <begin position="283"/>
        <end position="301"/>
    </location>
</feature>
<name>A0A0D6B3Z9_RHOSU</name>
<evidence type="ECO:0000256" key="3">
    <source>
        <dbReference type="ARBA" id="ARBA00022692"/>
    </source>
</evidence>
<keyword evidence="2" id="KW-1003">Cell membrane</keyword>
<keyword evidence="4 6" id="KW-1133">Transmembrane helix</keyword>
<dbReference type="EMBL" id="AP014800">
    <property type="protein sequence ID" value="BAQ69863.1"/>
    <property type="molecule type" value="Genomic_DNA"/>
</dbReference>
<feature type="transmembrane region" description="Helical" evidence="6">
    <location>
        <begin position="313"/>
        <end position="333"/>
    </location>
</feature>
<comment type="subcellular location">
    <subcellularLocation>
        <location evidence="1">Cell membrane</location>
        <topology evidence="1">Multi-pass membrane protein</topology>
    </subcellularLocation>
</comment>
<dbReference type="PANTHER" id="PTHR33529">
    <property type="entry name" value="SLR0882 PROTEIN-RELATED"/>
    <property type="match status" value="1"/>
</dbReference>
<dbReference type="InterPro" id="IPR030923">
    <property type="entry name" value="LptG"/>
</dbReference>
<dbReference type="Pfam" id="PF03739">
    <property type="entry name" value="LptF_LptG"/>
    <property type="match status" value="1"/>
</dbReference>
<dbReference type="eggNOG" id="COG0795">
    <property type="taxonomic scope" value="Bacteria"/>
</dbReference>
<dbReference type="AlphaFoldDB" id="A0A0D6B3Z9"/>
<accession>A0A0D6B3Z9</accession>
<dbReference type="PATRIC" id="fig|35806.4.peg.2793"/>
<evidence type="ECO:0000256" key="6">
    <source>
        <dbReference type="SAM" id="Phobius"/>
    </source>
</evidence>
<dbReference type="KEGG" id="rsu:NHU_02716"/>
<gene>
    <name evidence="7" type="ORF">NHU_02716</name>
</gene>
<reference evidence="7 8" key="1">
    <citation type="submission" date="2015-02" db="EMBL/GenBank/DDBJ databases">
        <title>Genome sequene of Rhodovulum sulfidophilum DSM 2351.</title>
        <authorList>
            <person name="Nagao N."/>
        </authorList>
    </citation>
    <scope>NUCLEOTIDE SEQUENCE [LARGE SCALE GENOMIC DNA]</scope>
    <source>
        <strain evidence="7 8">DSM 2351</strain>
    </source>
</reference>
<evidence type="ECO:0000256" key="1">
    <source>
        <dbReference type="ARBA" id="ARBA00004651"/>
    </source>
</evidence>
<evidence type="ECO:0000256" key="5">
    <source>
        <dbReference type="ARBA" id="ARBA00023136"/>
    </source>
</evidence>
<dbReference type="InterPro" id="IPR005495">
    <property type="entry name" value="LptG/LptF_permease"/>
</dbReference>
<dbReference type="GO" id="GO:0043190">
    <property type="term" value="C:ATP-binding cassette (ABC) transporter complex"/>
    <property type="evidence" value="ECO:0007669"/>
    <property type="project" value="InterPro"/>
</dbReference>
<feature type="transmembrane region" description="Helical" evidence="6">
    <location>
        <begin position="60"/>
        <end position="79"/>
    </location>
</feature>
<evidence type="ECO:0000256" key="2">
    <source>
        <dbReference type="ARBA" id="ARBA00022475"/>
    </source>
</evidence>
<feature type="transmembrane region" description="Helical" evidence="6">
    <location>
        <begin position="12"/>
        <end position="32"/>
    </location>
</feature>